<gene>
    <name evidence="1" type="ORF">Abin_002_002</name>
    <name evidence="2" type="ORF">AIN02nite_17360</name>
</gene>
<dbReference type="RefSeq" id="WP_052948134.1">
    <property type="nucleotide sequence ID" value="NZ_BAMW01000002.1"/>
</dbReference>
<reference evidence="2 4" key="2">
    <citation type="submission" date="2019-07" db="EMBL/GenBank/DDBJ databases">
        <title>Whole genome shotgun sequence of Acetobacter indonesiensis NBRC 16471.</title>
        <authorList>
            <person name="Hosoyama A."/>
            <person name="Uohara A."/>
            <person name="Ohji S."/>
            <person name="Ichikawa N."/>
        </authorList>
    </citation>
    <scope>NUCLEOTIDE SEQUENCE [LARGE SCALE GENOMIC DNA]</scope>
    <source>
        <strain evidence="2 4">NBRC 16471</strain>
    </source>
</reference>
<dbReference type="Proteomes" id="UP000321104">
    <property type="component" value="Unassembled WGS sequence"/>
</dbReference>
<dbReference type="Proteomes" id="UP000032673">
    <property type="component" value="Unassembled WGS sequence"/>
</dbReference>
<accession>A0A6N3T374</accession>
<evidence type="ECO:0000313" key="2">
    <source>
        <dbReference type="EMBL" id="GEN03711.1"/>
    </source>
</evidence>
<name>A0A6N3T374_9PROT</name>
<sequence length="192" mass="20423">MTFLPSRGAVFSAPTRKARSRRAVVNVLAATVLAIAPGISLAASAHVAGPDPQAVYNRMAAEPLRYAGLSSHQNNRILLGLHQTANGGLEGEMMRLDSAMRPLVTGHVTGHISTPDMIQTSRCTLSVALPHRTLTLDGPCSATQISGALTNRPHPTQLWSQVSRFISPDTSVSQYWLTNAAWQAATTPPPTP</sequence>
<evidence type="ECO:0000313" key="1">
    <source>
        <dbReference type="EMBL" id="GAN61746.1"/>
    </source>
</evidence>
<reference evidence="1 3" key="1">
    <citation type="submission" date="2012-11" db="EMBL/GenBank/DDBJ databases">
        <title>Whole genome sequence of Acetobacter indonesiensis 5H-1.</title>
        <authorList>
            <person name="Azuma Y."/>
            <person name="Higashiura N."/>
            <person name="Hirakawa H."/>
            <person name="Matsushita K."/>
        </authorList>
    </citation>
    <scope>NUCLEOTIDE SEQUENCE [LARGE SCALE GENOMIC DNA]</scope>
    <source>
        <strain evidence="1 3">5H-1</strain>
    </source>
</reference>
<dbReference type="EMBL" id="BAMW01000002">
    <property type="protein sequence ID" value="GAN61746.1"/>
    <property type="molecule type" value="Genomic_DNA"/>
</dbReference>
<keyword evidence="3" id="KW-1185">Reference proteome</keyword>
<evidence type="ECO:0000313" key="4">
    <source>
        <dbReference type="Proteomes" id="UP000321104"/>
    </source>
</evidence>
<organism evidence="2 4">
    <name type="scientific">Acetobacter indonesiensis</name>
    <dbReference type="NCBI Taxonomy" id="104101"/>
    <lineage>
        <taxon>Bacteria</taxon>
        <taxon>Pseudomonadati</taxon>
        <taxon>Pseudomonadota</taxon>
        <taxon>Alphaproteobacteria</taxon>
        <taxon>Acetobacterales</taxon>
        <taxon>Acetobacteraceae</taxon>
        <taxon>Acetobacter</taxon>
    </lineage>
</organism>
<dbReference type="EMBL" id="BJXQ01000008">
    <property type="protein sequence ID" value="GEN03711.1"/>
    <property type="molecule type" value="Genomic_DNA"/>
</dbReference>
<evidence type="ECO:0000313" key="3">
    <source>
        <dbReference type="Proteomes" id="UP000032673"/>
    </source>
</evidence>
<dbReference type="AlphaFoldDB" id="A0A6N3T374"/>
<comment type="caution">
    <text evidence="2">The sequence shown here is derived from an EMBL/GenBank/DDBJ whole genome shotgun (WGS) entry which is preliminary data.</text>
</comment>
<proteinExistence type="predicted"/>
<protein>
    <submittedName>
        <fullName evidence="2">Uncharacterized protein</fullName>
    </submittedName>
</protein>